<dbReference type="Proteomes" id="UP001174677">
    <property type="component" value="Chromosome 6"/>
</dbReference>
<dbReference type="Pfam" id="PF00892">
    <property type="entry name" value="EamA"/>
    <property type="match status" value="2"/>
</dbReference>
<feature type="domain" description="EamA" evidence="7">
    <location>
        <begin position="199"/>
        <end position="337"/>
    </location>
</feature>
<keyword evidence="9" id="KW-1185">Reference proteome</keyword>
<keyword evidence="5 6" id="KW-0472">Membrane</keyword>
<feature type="domain" description="EamA" evidence="7">
    <location>
        <begin position="27"/>
        <end position="151"/>
    </location>
</feature>
<reference evidence="8" key="1">
    <citation type="journal article" date="2023" name="Plant Biotechnol. J.">
        <title>Chromosome-level wild Hevea brasiliensis genome provides new tools for genomic-assisted breeding and valuable loci to elevate rubber yield.</title>
        <authorList>
            <person name="Cheng H."/>
            <person name="Song X."/>
            <person name="Hu Y."/>
            <person name="Wu T."/>
            <person name="Yang Q."/>
            <person name="An Z."/>
            <person name="Feng S."/>
            <person name="Deng Z."/>
            <person name="Wu W."/>
            <person name="Zeng X."/>
            <person name="Tu M."/>
            <person name="Wang X."/>
            <person name="Huang H."/>
        </authorList>
    </citation>
    <scope>NUCLEOTIDE SEQUENCE</scope>
    <source>
        <strain evidence="8">MT/VB/25A 57/8</strain>
    </source>
</reference>
<feature type="transmembrane region" description="Helical" evidence="6">
    <location>
        <begin position="89"/>
        <end position="111"/>
    </location>
</feature>
<evidence type="ECO:0000256" key="4">
    <source>
        <dbReference type="ARBA" id="ARBA00022989"/>
    </source>
</evidence>
<comment type="subcellular location">
    <subcellularLocation>
        <location evidence="1 6">Membrane</location>
        <topology evidence="1 6">Multi-pass membrane protein</topology>
    </subcellularLocation>
</comment>
<dbReference type="InterPro" id="IPR037185">
    <property type="entry name" value="EmrE-like"/>
</dbReference>
<feature type="transmembrane region" description="Helical" evidence="6">
    <location>
        <begin position="320"/>
        <end position="339"/>
    </location>
</feature>
<feature type="transmembrane region" description="Helical" evidence="6">
    <location>
        <begin position="28"/>
        <end position="49"/>
    </location>
</feature>
<gene>
    <name evidence="8" type="ORF">P3X46_011335</name>
</gene>
<evidence type="ECO:0000256" key="5">
    <source>
        <dbReference type="ARBA" id="ARBA00023136"/>
    </source>
</evidence>
<feature type="transmembrane region" description="Helical" evidence="6">
    <location>
        <begin position="265"/>
        <end position="284"/>
    </location>
</feature>
<feature type="transmembrane region" description="Helical" evidence="6">
    <location>
        <begin position="229"/>
        <end position="250"/>
    </location>
</feature>
<dbReference type="InterPro" id="IPR000620">
    <property type="entry name" value="EamA_dom"/>
</dbReference>
<accession>A0ABQ9MKR1</accession>
<keyword evidence="3 6" id="KW-0812">Transmembrane</keyword>
<comment type="similarity">
    <text evidence="2 6">Belongs to the drug/metabolite transporter (DMT) superfamily. Plant drug/metabolite exporter (P-DME) (TC 2.A.7.4) family.</text>
</comment>
<evidence type="ECO:0000256" key="1">
    <source>
        <dbReference type="ARBA" id="ARBA00004141"/>
    </source>
</evidence>
<dbReference type="PANTHER" id="PTHR31218">
    <property type="entry name" value="WAT1-RELATED PROTEIN"/>
    <property type="match status" value="1"/>
</dbReference>
<feature type="transmembrane region" description="Helical" evidence="6">
    <location>
        <begin position="197"/>
        <end position="217"/>
    </location>
</feature>
<feature type="transmembrane region" description="Helical" evidence="6">
    <location>
        <begin position="149"/>
        <end position="169"/>
    </location>
</feature>
<evidence type="ECO:0000313" key="9">
    <source>
        <dbReference type="Proteomes" id="UP001174677"/>
    </source>
</evidence>
<dbReference type="SUPFAM" id="SSF103481">
    <property type="entry name" value="Multidrug resistance efflux transporter EmrE"/>
    <property type="match status" value="2"/>
</dbReference>
<comment type="caution">
    <text evidence="8">The sequence shown here is derived from an EMBL/GenBank/DDBJ whole genome shotgun (WGS) entry which is preliminary data.</text>
</comment>
<dbReference type="InterPro" id="IPR030184">
    <property type="entry name" value="WAT1-related"/>
</dbReference>
<name>A0ABQ9MKR1_HEVBR</name>
<feature type="transmembrane region" description="Helical" evidence="6">
    <location>
        <begin position="117"/>
        <end position="137"/>
    </location>
</feature>
<sequence>MEETKECVGGGRSRNWKEKMLLEKMKPYLLSIFVAFCQAGFNIISKVYLDKGMNVYVLVAYGFAIGAVTTAVLASLFERKNESKLSLPTCLNIFLLGFLGVLNRILFYIGLEHTSSAFAAAMNNLTPLMTFILAILCRMEKLDISKLSGLAKLGGTIVGLGGATLMTLYKGITVLSVHNPYTHQQKSASKIFQDKKLVIGSLVLLIQTITAAALIILQTTTVRNYPAPMTLTSLISLVGTLLSTTLAAIIDHKASSWRLSWDNTLVAPIYNGIVIFGITIFVQTRVIQMRGPVFTSAFRPLTTVIVAIMALLILGEELHLGGVIGATMIILGLYAILWGKEDEKKKRLMEPVICDKEIEIKAEKQ</sequence>
<dbReference type="EMBL" id="JARPOI010000006">
    <property type="protein sequence ID" value="KAJ9179560.1"/>
    <property type="molecule type" value="Genomic_DNA"/>
</dbReference>
<feature type="transmembrane region" description="Helical" evidence="6">
    <location>
        <begin position="296"/>
        <end position="314"/>
    </location>
</feature>
<feature type="transmembrane region" description="Helical" evidence="6">
    <location>
        <begin position="55"/>
        <end position="77"/>
    </location>
</feature>
<protein>
    <recommendedName>
        <fullName evidence="6">WAT1-related protein</fullName>
    </recommendedName>
</protein>
<evidence type="ECO:0000256" key="3">
    <source>
        <dbReference type="ARBA" id="ARBA00022692"/>
    </source>
</evidence>
<proteinExistence type="inferred from homology"/>
<organism evidence="8 9">
    <name type="scientific">Hevea brasiliensis</name>
    <name type="common">Para rubber tree</name>
    <name type="synonym">Siphonia brasiliensis</name>
    <dbReference type="NCBI Taxonomy" id="3981"/>
    <lineage>
        <taxon>Eukaryota</taxon>
        <taxon>Viridiplantae</taxon>
        <taxon>Streptophyta</taxon>
        <taxon>Embryophyta</taxon>
        <taxon>Tracheophyta</taxon>
        <taxon>Spermatophyta</taxon>
        <taxon>Magnoliopsida</taxon>
        <taxon>eudicotyledons</taxon>
        <taxon>Gunneridae</taxon>
        <taxon>Pentapetalae</taxon>
        <taxon>rosids</taxon>
        <taxon>fabids</taxon>
        <taxon>Malpighiales</taxon>
        <taxon>Euphorbiaceae</taxon>
        <taxon>Crotonoideae</taxon>
        <taxon>Micrandreae</taxon>
        <taxon>Hevea</taxon>
    </lineage>
</organism>
<keyword evidence="4 6" id="KW-1133">Transmembrane helix</keyword>
<evidence type="ECO:0000256" key="6">
    <source>
        <dbReference type="RuleBase" id="RU363077"/>
    </source>
</evidence>
<evidence type="ECO:0000259" key="7">
    <source>
        <dbReference type="Pfam" id="PF00892"/>
    </source>
</evidence>
<evidence type="ECO:0000256" key="2">
    <source>
        <dbReference type="ARBA" id="ARBA00007635"/>
    </source>
</evidence>
<evidence type="ECO:0000313" key="8">
    <source>
        <dbReference type="EMBL" id="KAJ9179560.1"/>
    </source>
</evidence>